<keyword evidence="1" id="KW-0813">Transport</keyword>
<evidence type="ECO:0000256" key="6">
    <source>
        <dbReference type="ARBA" id="ARBA00023136"/>
    </source>
</evidence>
<keyword evidence="6" id="KW-0472">Membrane</keyword>
<dbReference type="RefSeq" id="WP_210048954.1">
    <property type="nucleotide sequence ID" value="NZ_JAGINX010000001.1"/>
</dbReference>
<evidence type="ECO:0000256" key="1">
    <source>
        <dbReference type="ARBA" id="ARBA00022448"/>
    </source>
</evidence>
<comment type="caution">
    <text evidence="8">The sequence shown here is derived from an EMBL/GenBank/DDBJ whole genome shotgun (WGS) entry which is preliminary data.</text>
</comment>
<organism evidence="8 9">
    <name type="scientific">Nesterenkonia lacusekhoensis</name>
    <dbReference type="NCBI Taxonomy" id="150832"/>
    <lineage>
        <taxon>Bacteria</taxon>
        <taxon>Bacillati</taxon>
        <taxon>Actinomycetota</taxon>
        <taxon>Actinomycetes</taxon>
        <taxon>Micrococcales</taxon>
        <taxon>Micrococcaceae</taxon>
        <taxon>Nesterenkonia</taxon>
    </lineage>
</organism>
<sequence length="366" mass="39089">MDIEISGLTLKYDDFVAVDDISLDVPDGESLVLLGESGCGKTSTMRCIAGLETPYDGHLRIGDDVVFDSVGRKNVAPNRRNVGMVFQSYAIWPDRSVRANVAFGLKAKKASKEQVQSKADQALDMIGLKHLADRGASALSGGQMQRVALARSIAMEPAVLLLDEPLSNLDAQLRVRLRNELRRIQREAGLTSVYVTHDQSEAMALADKIAIMKRGTIVQLGTPQEIYDEPATSYIARFLGMGNVLEISRGTEGTLGLGGVPVTAGTAPTSWENGRALCIRPEQVRLAAPSQAHSSQGAVLTGEVTVSIFQGSDISYEVDCGGLTIQAVVKRAPYGGESVEASVGDKVDVVLSAEEAITVPMDEESK</sequence>
<keyword evidence="5" id="KW-1278">Translocase</keyword>
<evidence type="ECO:0000259" key="7">
    <source>
        <dbReference type="PROSITE" id="PS50893"/>
    </source>
</evidence>
<protein>
    <submittedName>
        <fullName evidence="8">Iron(III) transport system ATP-binding protein</fullName>
    </submittedName>
</protein>
<dbReference type="Pfam" id="PF00005">
    <property type="entry name" value="ABC_tran"/>
    <property type="match status" value="1"/>
</dbReference>
<dbReference type="GO" id="GO:0005524">
    <property type="term" value="F:ATP binding"/>
    <property type="evidence" value="ECO:0007669"/>
    <property type="project" value="UniProtKB-KW"/>
</dbReference>
<evidence type="ECO:0000256" key="3">
    <source>
        <dbReference type="ARBA" id="ARBA00022741"/>
    </source>
</evidence>
<evidence type="ECO:0000256" key="4">
    <source>
        <dbReference type="ARBA" id="ARBA00022840"/>
    </source>
</evidence>
<dbReference type="SUPFAM" id="SSF52540">
    <property type="entry name" value="P-loop containing nucleoside triphosphate hydrolases"/>
    <property type="match status" value="1"/>
</dbReference>
<keyword evidence="3" id="KW-0547">Nucleotide-binding</keyword>
<accession>A0ABS4T276</accession>
<dbReference type="Gene3D" id="3.40.50.300">
    <property type="entry name" value="P-loop containing nucleotide triphosphate hydrolases"/>
    <property type="match status" value="1"/>
</dbReference>
<evidence type="ECO:0000256" key="5">
    <source>
        <dbReference type="ARBA" id="ARBA00022967"/>
    </source>
</evidence>
<dbReference type="InterPro" id="IPR027417">
    <property type="entry name" value="P-loop_NTPase"/>
</dbReference>
<evidence type="ECO:0000313" key="8">
    <source>
        <dbReference type="EMBL" id="MBP2318562.1"/>
    </source>
</evidence>
<dbReference type="SMART" id="SM00382">
    <property type="entry name" value="AAA"/>
    <property type="match status" value="1"/>
</dbReference>
<reference evidence="8 9" key="1">
    <citation type="submission" date="2021-03" db="EMBL/GenBank/DDBJ databases">
        <title>Sequencing the genomes of 1000 actinobacteria strains.</title>
        <authorList>
            <person name="Klenk H.-P."/>
        </authorList>
    </citation>
    <scope>NUCLEOTIDE SEQUENCE [LARGE SCALE GENOMIC DNA]</scope>
    <source>
        <strain evidence="8 9">DSM 12544</strain>
    </source>
</reference>
<dbReference type="PROSITE" id="PS50893">
    <property type="entry name" value="ABC_TRANSPORTER_2"/>
    <property type="match status" value="1"/>
</dbReference>
<dbReference type="PROSITE" id="PS00211">
    <property type="entry name" value="ABC_TRANSPORTER_1"/>
    <property type="match status" value="1"/>
</dbReference>
<keyword evidence="9" id="KW-1185">Reference proteome</keyword>
<evidence type="ECO:0000313" key="9">
    <source>
        <dbReference type="Proteomes" id="UP001519331"/>
    </source>
</evidence>
<dbReference type="SUPFAM" id="SSF50331">
    <property type="entry name" value="MOP-like"/>
    <property type="match status" value="1"/>
</dbReference>
<dbReference type="InterPro" id="IPR017871">
    <property type="entry name" value="ABC_transporter-like_CS"/>
</dbReference>
<proteinExistence type="predicted"/>
<gene>
    <name evidence="8" type="ORF">JOF45_001581</name>
</gene>
<name>A0ABS4T276_9MICC</name>
<evidence type="ECO:0000256" key="2">
    <source>
        <dbReference type="ARBA" id="ARBA00022475"/>
    </source>
</evidence>
<dbReference type="InterPro" id="IPR003439">
    <property type="entry name" value="ABC_transporter-like_ATP-bd"/>
</dbReference>
<dbReference type="PANTHER" id="PTHR43875">
    <property type="entry name" value="MALTODEXTRIN IMPORT ATP-BINDING PROTEIN MSMX"/>
    <property type="match status" value="1"/>
</dbReference>
<dbReference type="Proteomes" id="UP001519331">
    <property type="component" value="Unassembled WGS sequence"/>
</dbReference>
<dbReference type="Pfam" id="PF08402">
    <property type="entry name" value="TOBE_2"/>
    <property type="match status" value="1"/>
</dbReference>
<keyword evidence="4 8" id="KW-0067">ATP-binding</keyword>
<feature type="domain" description="ABC transporter" evidence="7">
    <location>
        <begin position="3"/>
        <end position="239"/>
    </location>
</feature>
<keyword evidence="2" id="KW-1003">Cell membrane</keyword>
<dbReference type="InterPro" id="IPR003593">
    <property type="entry name" value="AAA+_ATPase"/>
</dbReference>
<dbReference type="Gene3D" id="2.40.50.100">
    <property type="match status" value="1"/>
</dbReference>
<dbReference type="InterPro" id="IPR013611">
    <property type="entry name" value="Transp-assoc_OB_typ2"/>
</dbReference>
<dbReference type="PANTHER" id="PTHR43875:SF15">
    <property type="entry name" value="TREHALOSE IMPORT ATP-BINDING PROTEIN SUGC"/>
    <property type="match status" value="1"/>
</dbReference>
<dbReference type="InterPro" id="IPR047641">
    <property type="entry name" value="ABC_transpr_MalK/UgpC-like"/>
</dbReference>
<dbReference type="InterPro" id="IPR008995">
    <property type="entry name" value="Mo/tungstate-bd_C_term_dom"/>
</dbReference>
<dbReference type="EMBL" id="JAGINX010000001">
    <property type="protein sequence ID" value="MBP2318562.1"/>
    <property type="molecule type" value="Genomic_DNA"/>
</dbReference>